<dbReference type="GO" id="GO:0005880">
    <property type="term" value="C:nuclear microtubule"/>
    <property type="evidence" value="ECO:0007669"/>
    <property type="project" value="TreeGrafter"/>
</dbReference>
<dbReference type="Gramene" id="C.cajan_35108.t">
    <property type="protein sequence ID" value="C.cajan_35108.t"/>
    <property type="gene ID" value="C.cajan_35108"/>
</dbReference>
<evidence type="ECO:0008006" key="4">
    <source>
        <dbReference type="Google" id="ProtNLM"/>
    </source>
</evidence>
<evidence type="ECO:0000313" key="2">
    <source>
        <dbReference type="EMBL" id="KYP41426.1"/>
    </source>
</evidence>
<comment type="similarity">
    <text evidence="1">Belongs to the QWRF family.</text>
</comment>
<dbReference type="InterPro" id="IPR007573">
    <property type="entry name" value="QWRF"/>
</dbReference>
<keyword evidence="3" id="KW-1185">Reference proteome</keyword>
<dbReference type="Pfam" id="PF04484">
    <property type="entry name" value="QWRF"/>
    <property type="match status" value="1"/>
</dbReference>
<dbReference type="STRING" id="3821.A0A151RFU8"/>
<dbReference type="Proteomes" id="UP000075243">
    <property type="component" value="Unassembled WGS sequence"/>
</dbReference>
<organism evidence="2 3">
    <name type="scientific">Cajanus cajan</name>
    <name type="common">Pigeon pea</name>
    <name type="synonym">Cajanus indicus</name>
    <dbReference type="NCBI Taxonomy" id="3821"/>
    <lineage>
        <taxon>Eukaryota</taxon>
        <taxon>Viridiplantae</taxon>
        <taxon>Streptophyta</taxon>
        <taxon>Embryophyta</taxon>
        <taxon>Tracheophyta</taxon>
        <taxon>Spermatophyta</taxon>
        <taxon>Magnoliopsida</taxon>
        <taxon>eudicotyledons</taxon>
        <taxon>Gunneridae</taxon>
        <taxon>Pentapetalae</taxon>
        <taxon>rosids</taxon>
        <taxon>fabids</taxon>
        <taxon>Fabales</taxon>
        <taxon>Fabaceae</taxon>
        <taxon>Papilionoideae</taxon>
        <taxon>50 kb inversion clade</taxon>
        <taxon>NPAAA clade</taxon>
        <taxon>indigoferoid/millettioid clade</taxon>
        <taxon>Phaseoleae</taxon>
        <taxon>Cajanus</taxon>
    </lineage>
</organism>
<name>A0A151RFU8_CAJCA</name>
<dbReference type="PANTHER" id="PTHR31807:SF27">
    <property type="entry name" value="QWRF MOTIF-CONTAINING PROTEIN 7"/>
    <property type="match status" value="1"/>
</dbReference>
<proteinExistence type="inferred from homology"/>
<gene>
    <name evidence="2" type="ORF">KK1_037220</name>
</gene>
<dbReference type="GO" id="GO:0051225">
    <property type="term" value="P:spindle assembly"/>
    <property type="evidence" value="ECO:0007669"/>
    <property type="project" value="TreeGrafter"/>
</dbReference>
<evidence type="ECO:0000313" key="3">
    <source>
        <dbReference type="Proteomes" id="UP000075243"/>
    </source>
</evidence>
<dbReference type="GO" id="GO:0005737">
    <property type="term" value="C:cytoplasm"/>
    <property type="evidence" value="ECO:0007669"/>
    <property type="project" value="TreeGrafter"/>
</dbReference>
<evidence type="ECO:0000256" key="1">
    <source>
        <dbReference type="ARBA" id="ARBA00010016"/>
    </source>
</evidence>
<dbReference type="GO" id="GO:0008017">
    <property type="term" value="F:microtubule binding"/>
    <property type="evidence" value="ECO:0007669"/>
    <property type="project" value="TreeGrafter"/>
</dbReference>
<dbReference type="AlphaFoldDB" id="A0A151RFU8"/>
<reference evidence="2" key="1">
    <citation type="journal article" date="2012" name="Nat. Biotechnol.">
        <title>Draft genome sequence of pigeonpea (Cajanus cajan), an orphan legume crop of resource-poor farmers.</title>
        <authorList>
            <person name="Varshney R.K."/>
            <person name="Chen W."/>
            <person name="Li Y."/>
            <person name="Bharti A.K."/>
            <person name="Saxena R.K."/>
            <person name="Schlueter J.A."/>
            <person name="Donoghue M.T."/>
            <person name="Azam S."/>
            <person name="Fan G."/>
            <person name="Whaley A.M."/>
            <person name="Farmer A.D."/>
            <person name="Sheridan J."/>
            <person name="Iwata A."/>
            <person name="Tuteja R."/>
            <person name="Penmetsa R.V."/>
            <person name="Wu W."/>
            <person name="Upadhyaya H.D."/>
            <person name="Yang S.P."/>
            <person name="Shah T."/>
            <person name="Saxena K.B."/>
            <person name="Michael T."/>
            <person name="McCombie W.R."/>
            <person name="Yang B."/>
            <person name="Zhang G."/>
            <person name="Yang H."/>
            <person name="Wang J."/>
            <person name="Spillane C."/>
            <person name="Cook D.R."/>
            <person name="May G.D."/>
            <person name="Xu X."/>
            <person name="Jackson S.A."/>
        </authorList>
    </citation>
    <scope>NUCLEOTIDE SEQUENCE [LARGE SCALE GENOMIC DNA]</scope>
</reference>
<dbReference type="OMA" id="LKEEHEW"/>
<dbReference type="PANTHER" id="PTHR31807">
    <property type="entry name" value="AUGMIN FAMILY MEMBER"/>
    <property type="match status" value="1"/>
</dbReference>
<accession>A0A151RFU8</accession>
<sequence>MKSPSAWALSPGRWSLGSSFGTHSPAKVNGNNGGSVGGSVSKVLKYLKQRKVSSLQEEEYHRFRILYNRLLQWRFINARAKVVMDNVKNIVEIQLFSVWLRMVRLRKITIQKRMELRKVKNVMKLYEILDGQLYLLTEWAQLERRNEDSIGRLTRKLSALSTILPLSHLVKVDTESVFEALNTAIKVMESLVPLIAKYQTQVLFLFSQFYIHRKK</sequence>
<dbReference type="EMBL" id="KQ483774">
    <property type="protein sequence ID" value="KYP41426.1"/>
    <property type="molecule type" value="Genomic_DNA"/>
</dbReference>
<protein>
    <recommendedName>
        <fullName evidence="4">QWRF motif-containing protein 7</fullName>
    </recommendedName>
</protein>